<proteinExistence type="inferred from homology"/>
<dbReference type="Pfam" id="PF03547">
    <property type="entry name" value="Mem_trans"/>
    <property type="match status" value="1"/>
</dbReference>
<comment type="caution">
    <text evidence="9">The sequence shown here is derived from an EMBL/GenBank/DDBJ whole genome shotgun (WGS) entry which is preliminary data.</text>
</comment>
<dbReference type="Gene3D" id="1.20.1530.20">
    <property type="match status" value="1"/>
</dbReference>
<evidence type="ECO:0000256" key="2">
    <source>
        <dbReference type="ARBA" id="ARBA00010145"/>
    </source>
</evidence>
<evidence type="ECO:0000256" key="5">
    <source>
        <dbReference type="ARBA" id="ARBA00022692"/>
    </source>
</evidence>
<dbReference type="EMBL" id="DRMS01000205">
    <property type="protein sequence ID" value="HFC92231.1"/>
    <property type="molecule type" value="Genomic_DNA"/>
</dbReference>
<evidence type="ECO:0000256" key="7">
    <source>
        <dbReference type="ARBA" id="ARBA00023136"/>
    </source>
</evidence>
<organism evidence="9">
    <name type="scientific">Leucothrix mucor</name>
    <dbReference type="NCBI Taxonomy" id="45248"/>
    <lineage>
        <taxon>Bacteria</taxon>
        <taxon>Pseudomonadati</taxon>
        <taxon>Pseudomonadota</taxon>
        <taxon>Gammaproteobacteria</taxon>
        <taxon>Thiotrichales</taxon>
        <taxon>Thiotrichaceae</taxon>
        <taxon>Leucothrix</taxon>
    </lineage>
</organism>
<evidence type="ECO:0000256" key="4">
    <source>
        <dbReference type="ARBA" id="ARBA00022475"/>
    </source>
</evidence>
<evidence type="ECO:0000256" key="8">
    <source>
        <dbReference type="SAM" id="Phobius"/>
    </source>
</evidence>
<feature type="transmembrane region" description="Helical" evidence="8">
    <location>
        <begin position="165"/>
        <end position="186"/>
    </location>
</feature>
<dbReference type="GO" id="GO:0055085">
    <property type="term" value="P:transmembrane transport"/>
    <property type="evidence" value="ECO:0007669"/>
    <property type="project" value="InterPro"/>
</dbReference>
<sequence>MLSIVLPIFLVILVGYLFAKKNKFSKEAGKLINDYVLFIALPALLFLSVAQAKPVELLHWEFVVATLVGIFVAYMLGIVLSIFRSINAPKSSIVAMAACYGTTGYMGVPIVIAVFGEKAAIPAAIATILHNIPAIMAVIITYGIFNEEKKEGRSSISLFSTAIKITLLNPLTVAVIAGMFFSFLSIPLPNFLKTFTGFLSGAAGPTALFALGIGLSGLNVKSGMKINNLIDLSPIIIIKIIIQPFVTFLVAYYLFGMKFTDIYLIVAILMSAQPIGAGVYVFANKFDFFQEHIAVSIMVSLIVSIFSLSLLLEMMSDL</sequence>
<dbReference type="Proteomes" id="UP000885750">
    <property type="component" value="Unassembled WGS sequence"/>
</dbReference>
<reference evidence="9" key="1">
    <citation type="journal article" date="2020" name="mSystems">
        <title>Genome- and Community-Level Interaction Insights into Carbon Utilization and Element Cycling Functions of Hydrothermarchaeota in Hydrothermal Sediment.</title>
        <authorList>
            <person name="Zhou Z."/>
            <person name="Liu Y."/>
            <person name="Xu W."/>
            <person name="Pan J."/>
            <person name="Luo Z.H."/>
            <person name="Li M."/>
        </authorList>
    </citation>
    <scope>NUCLEOTIDE SEQUENCE [LARGE SCALE GENOMIC DNA]</scope>
    <source>
        <strain evidence="9">HyVt-493</strain>
    </source>
</reference>
<name>A0A7V2T2R2_LEUMU</name>
<feature type="transmembrane region" description="Helical" evidence="8">
    <location>
        <begin position="262"/>
        <end position="281"/>
    </location>
</feature>
<comment type="subcellular location">
    <subcellularLocation>
        <location evidence="1">Cell membrane</location>
        <topology evidence="1">Multi-pass membrane protein</topology>
    </subcellularLocation>
</comment>
<evidence type="ECO:0000256" key="6">
    <source>
        <dbReference type="ARBA" id="ARBA00022989"/>
    </source>
</evidence>
<dbReference type="InterPro" id="IPR004776">
    <property type="entry name" value="Mem_transp_PIN-like"/>
</dbReference>
<dbReference type="GO" id="GO:0005886">
    <property type="term" value="C:plasma membrane"/>
    <property type="evidence" value="ECO:0007669"/>
    <property type="project" value="UniProtKB-SubCell"/>
</dbReference>
<keyword evidence="5 8" id="KW-0812">Transmembrane</keyword>
<dbReference type="InterPro" id="IPR038770">
    <property type="entry name" value="Na+/solute_symporter_sf"/>
</dbReference>
<accession>A0A7V2T2R2</accession>
<keyword evidence="7 8" id="KW-0472">Membrane</keyword>
<dbReference type="PANTHER" id="PTHR36838">
    <property type="entry name" value="AUXIN EFFLUX CARRIER FAMILY PROTEIN"/>
    <property type="match status" value="1"/>
</dbReference>
<feature type="transmembrane region" description="Helical" evidence="8">
    <location>
        <begin position="232"/>
        <end position="255"/>
    </location>
</feature>
<evidence type="ECO:0000313" key="9">
    <source>
        <dbReference type="EMBL" id="HFC92231.1"/>
    </source>
</evidence>
<feature type="transmembrane region" description="Helical" evidence="8">
    <location>
        <begin position="198"/>
        <end position="220"/>
    </location>
</feature>
<evidence type="ECO:0000256" key="3">
    <source>
        <dbReference type="ARBA" id="ARBA00022448"/>
    </source>
</evidence>
<evidence type="ECO:0000256" key="1">
    <source>
        <dbReference type="ARBA" id="ARBA00004651"/>
    </source>
</evidence>
<dbReference type="AlphaFoldDB" id="A0A7V2T2R2"/>
<keyword evidence="3" id="KW-0813">Transport</keyword>
<feature type="transmembrane region" description="Helical" evidence="8">
    <location>
        <begin position="293"/>
        <end position="312"/>
    </location>
</feature>
<keyword evidence="6 8" id="KW-1133">Transmembrane helix</keyword>
<protein>
    <submittedName>
        <fullName evidence="9">AEC family transporter</fullName>
    </submittedName>
</protein>
<feature type="transmembrane region" description="Helical" evidence="8">
    <location>
        <begin position="92"/>
        <end position="116"/>
    </location>
</feature>
<feature type="transmembrane region" description="Helical" evidence="8">
    <location>
        <begin position="123"/>
        <end position="145"/>
    </location>
</feature>
<comment type="similarity">
    <text evidence="2">Belongs to the auxin efflux carrier (TC 2.A.69) family.</text>
</comment>
<feature type="transmembrane region" description="Helical" evidence="8">
    <location>
        <begin position="35"/>
        <end position="50"/>
    </location>
</feature>
<feature type="transmembrane region" description="Helical" evidence="8">
    <location>
        <begin position="62"/>
        <end position="86"/>
    </location>
</feature>
<gene>
    <name evidence="9" type="ORF">ENJ51_05395</name>
</gene>
<keyword evidence="4" id="KW-1003">Cell membrane</keyword>
<dbReference type="PANTHER" id="PTHR36838:SF3">
    <property type="entry name" value="TRANSPORTER AUXIN EFFLUX CARRIER EC FAMILY"/>
    <property type="match status" value="1"/>
</dbReference>